<name>A0A5D3AU81_9TREE</name>
<feature type="region of interest" description="Disordered" evidence="2">
    <location>
        <begin position="202"/>
        <end position="224"/>
    </location>
</feature>
<evidence type="ECO:0000313" key="3">
    <source>
        <dbReference type="EMBL" id="TYJ55027.1"/>
    </source>
</evidence>
<comment type="caution">
    <text evidence="3">The sequence shown here is derived from an EMBL/GenBank/DDBJ whole genome shotgun (WGS) entry which is preliminary data.</text>
</comment>
<dbReference type="Proteomes" id="UP000322245">
    <property type="component" value="Unassembled WGS sequence"/>
</dbReference>
<dbReference type="EMBL" id="NIDF01000048">
    <property type="protein sequence ID" value="TYJ55027.1"/>
    <property type="molecule type" value="Genomic_DNA"/>
</dbReference>
<proteinExistence type="predicted"/>
<sequence>MSSSFPSMREDDWDSDWDEEEISFREFTNIMLSSPGKHRKTRNDLDVAETSRAFCETDLEAKKTYASYLDTQINLAKERLNESPPQDSEKAGSFEPVTPASLTSRDDEFAQLVSGLTISASDRTTHGNASKSGSRRLAPIIPWNPLERFISSPRRHIETQALLEESKRDMDSLEAQLTEQDSEVGDRSHELNQLWTEIRRLEENGKVSTGSTEAGFPEKEAKQG</sequence>
<feature type="coiled-coil region" evidence="1">
    <location>
        <begin position="156"/>
        <end position="183"/>
    </location>
</feature>
<keyword evidence="4" id="KW-1185">Reference proteome</keyword>
<evidence type="ECO:0000256" key="2">
    <source>
        <dbReference type="SAM" id="MobiDB-lite"/>
    </source>
</evidence>
<evidence type="ECO:0000256" key="1">
    <source>
        <dbReference type="SAM" id="Coils"/>
    </source>
</evidence>
<feature type="region of interest" description="Disordered" evidence="2">
    <location>
        <begin position="81"/>
        <end position="105"/>
    </location>
</feature>
<dbReference type="AlphaFoldDB" id="A0A5D3AU81"/>
<protein>
    <submittedName>
        <fullName evidence="3">Uncharacterized protein</fullName>
    </submittedName>
</protein>
<organism evidence="3 4">
    <name type="scientific">Cryptococcus floricola</name>
    <dbReference type="NCBI Taxonomy" id="2591691"/>
    <lineage>
        <taxon>Eukaryota</taxon>
        <taxon>Fungi</taxon>
        <taxon>Dikarya</taxon>
        <taxon>Basidiomycota</taxon>
        <taxon>Agaricomycotina</taxon>
        <taxon>Tremellomycetes</taxon>
        <taxon>Tremellales</taxon>
        <taxon>Cryptococcaceae</taxon>
        <taxon>Cryptococcus</taxon>
    </lineage>
</organism>
<accession>A0A5D3AU81</accession>
<reference evidence="3 4" key="1">
    <citation type="submission" date="2017-05" db="EMBL/GenBank/DDBJ databases">
        <title>The Genome Sequence of Tsuchiyaea wingfieldii DSM 27421.</title>
        <authorList>
            <person name="Cuomo C."/>
            <person name="Passer A."/>
            <person name="Billmyre B."/>
            <person name="Heitman J."/>
        </authorList>
    </citation>
    <scope>NUCLEOTIDE SEQUENCE [LARGE SCALE GENOMIC DNA]</scope>
    <source>
        <strain evidence="3 4">DSM 27421</strain>
    </source>
</reference>
<evidence type="ECO:0000313" key="4">
    <source>
        <dbReference type="Proteomes" id="UP000322245"/>
    </source>
</evidence>
<feature type="compositionally biased region" description="Basic and acidic residues" evidence="2">
    <location>
        <begin position="81"/>
        <end position="92"/>
    </location>
</feature>
<gene>
    <name evidence="3" type="ORF">B9479_004338</name>
</gene>
<keyword evidence="1" id="KW-0175">Coiled coil</keyword>